<reference evidence="3 4" key="1">
    <citation type="submission" date="2017-07" db="EMBL/GenBank/DDBJ databases">
        <title>An improved, manually edited Actinidia chinensis var. chinensis (kiwifruit) genome highlights the challenges associated with draft genomes and gene prediction in plants.</title>
        <authorList>
            <person name="Pilkington S."/>
            <person name="Crowhurst R."/>
            <person name="Hilario E."/>
            <person name="Nardozza S."/>
            <person name="Fraser L."/>
            <person name="Peng Y."/>
            <person name="Gunaseelan K."/>
            <person name="Simpson R."/>
            <person name="Tahir J."/>
            <person name="Deroles S."/>
            <person name="Templeton K."/>
            <person name="Luo Z."/>
            <person name="Davy M."/>
            <person name="Cheng C."/>
            <person name="Mcneilage M."/>
            <person name="Scaglione D."/>
            <person name="Liu Y."/>
            <person name="Zhang Q."/>
            <person name="Datson P."/>
            <person name="De Silva N."/>
            <person name="Gardiner S."/>
            <person name="Bassett H."/>
            <person name="Chagne D."/>
            <person name="Mccallum J."/>
            <person name="Dzierzon H."/>
            <person name="Deng C."/>
            <person name="Wang Y.-Y."/>
            <person name="Barron N."/>
            <person name="Manako K."/>
            <person name="Bowen J."/>
            <person name="Foster T."/>
            <person name="Erridge Z."/>
            <person name="Tiffin H."/>
            <person name="Waite C."/>
            <person name="Davies K."/>
            <person name="Grierson E."/>
            <person name="Laing W."/>
            <person name="Kirk R."/>
            <person name="Chen X."/>
            <person name="Wood M."/>
            <person name="Montefiori M."/>
            <person name="Brummell D."/>
            <person name="Schwinn K."/>
            <person name="Catanach A."/>
            <person name="Fullerton C."/>
            <person name="Li D."/>
            <person name="Meiyalaghan S."/>
            <person name="Nieuwenhuizen N."/>
            <person name="Read N."/>
            <person name="Prakash R."/>
            <person name="Hunter D."/>
            <person name="Zhang H."/>
            <person name="Mckenzie M."/>
            <person name="Knabel M."/>
            <person name="Harris A."/>
            <person name="Allan A."/>
            <person name="Chen A."/>
            <person name="Janssen B."/>
            <person name="Plunkett B."/>
            <person name="Dwamena C."/>
            <person name="Voogd C."/>
            <person name="Leif D."/>
            <person name="Lafferty D."/>
            <person name="Souleyre E."/>
            <person name="Varkonyi-Gasic E."/>
            <person name="Gambi F."/>
            <person name="Hanley J."/>
            <person name="Yao J.-L."/>
            <person name="Cheung J."/>
            <person name="David K."/>
            <person name="Warren B."/>
            <person name="Marsh K."/>
            <person name="Snowden K."/>
            <person name="Lin-Wang K."/>
            <person name="Brian L."/>
            <person name="Martinez-Sanchez M."/>
            <person name="Wang M."/>
            <person name="Ileperuma N."/>
            <person name="Macnee N."/>
            <person name="Campin R."/>
            <person name="Mcatee P."/>
            <person name="Drummond R."/>
            <person name="Espley R."/>
            <person name="Ireland H."/>
            <person name="Wu R."/>
            <person name="Atkinson R."/>
            <person name="Karunairetnam S."/>
            <person name="Bulley S."/>
            <person name="Chunkath S."/>
            <person name="Hanley Z."/>
            <person name="Storey R."/>
            <person name="Thrimawithana A."/>
            <person name="Thomson S."/>
            <person name="David C."/>
            <person name="Testolin R."/>
        </authorList>
    </citation>
    <scope>NUCLEOTIDE SEQUENCE [LARGE SCALE GENOMIC DNA]</scope>
    <source>
        <strain evidence="4">cv. Red5</strain>
        <tissue evidence="3">Young leaf</tissue>
    </source>
</reference>
<protein>
    <submittedName>
        <fullName evidence="3">Atherin like</fullName>
    </submittedName>
</protein>
<dbReference type="CDD" id="cd06410">
    <property type="entry name" value="PB1_UP2"/>
    <property type="match status" value="1"/>
</dbReference>
<reference evidence="4" key="2">
    <citation type="journal article" date="2018" name="BMC Genomics">
        <title>A manually annotated Actinidia chinensis var. chinensis (kiwifruit) genome highlights the challenges associated with draft genomes and gene prediction in plants.</title>
        <authorList>
            <person name="Pilkington S.M."/>
            <person name="Crowhurst R."/>
            <person name="Hilario E."/>
            <person name="Nardozza S."/>
            <person name="Fraser L."/>
            <person name="Peng Y."/>
            <person name="Gunaseelan K."/>
            <person name="Simpson R."/>
            <person name="Tahir J."/>
            <person name="Deroles S.C."/>
            <person name="Templeton K."/>
            <person name="Luo Z."/>
            <person name="Davy M."/>
            <person name="Cheng C."/>
            <person name="McNeilage M."/>
            <person name="Scaglione D."/>
            <person name="Liu Y."/>
            <person name="Zhang Q."/>
            <person name="Datson P."/>
            <person name="De Silva N."/>
            <person name="Gardiner S.E."/>
            <person name="Bassett H."/>
            <person name="Chagne D."/>
            <person name="McCallum J."/>
            <person name="Dzierzon H."/>
            <person name="Deng C."/>
            <person name="Wang Y.Y."/>
            <person name="Barron L."/>
            <person name="Manako K."/>
            <person name="Bowen J."/>
            <person name="Foster T.M."/>
            <person name="Erridge Z.A."/>
            <person name="Tiffin H."/>
            <person name="Waite C.N."/>
            <person name="Davies K.M."/>
            <person name="Grierson E.P."/>
            <person name="Laing W.A."/>
            <person name="Kirk R."/>
            <person name="Chen X."/>
            <person name="Wood M."/>
            <person name="Montefiori M."/>
            <person name="Brummell D.A."/>
            <person name="Schwinn K.E."/>
            <person name="Catanach A."/>
            <person name="Fullerton C."/>
            <person name="Li D."/>
            <person name="Meiyalaghan S."/>
            <person name="Nieuwenhuizen N."/>
            <person name="Read N."/>
            <person name="Prakash R."/>
            <person name="Hunter D."/>
            <person name="Zhang H."/>
            <person name="McKenzie M."/>
            <person name="Knabel M."/>
            <person name="Harris A."/>
            <person name="Allan A.C."/>
            <person name="Gleave A."/>
            <person name="Chen A."/>
            <person name="Janssen B.J."/>
            <person name="Plunkett B."/>
            <person name="Ampomah-Dwamena C."/>
            <person name="Voogd C."/>
            <person name="Leif D."/>
            <person name="Lafferty D."/>
            <person name="Souleyre E.J.F."/>
            <person name="Varkonyi-Gasic E."/>
            <person name="Gambi F."/>
            <person name="Hanley J."/>
            <person name="Yao J.L."/>
            <person name="Cheung J."/>
            <person name="David K.M."/>
            <person name="Warren B."/>
            <person name="Marsh K."/>
            <person name="Snowden K.C."/>
            <person name="Lin-Wang K."/>
            <person name="Brian L."/>
            <person name="Martinez-Sanchez M."/>
            <person name="Wang M."/>
            <person name="Ileperuma N."/>
            <person name="Macnee N."/>
            <person name="Campin R."/>
            <person name="McAtee P."/>
            <person name="Drummond R.S.M."/>
            <person name="Espley R.V."/>
            <person name="Ireland H.S."/>
            <person name="Wu R."/>
            <person name="Atkinson R.G."/>
            <person name="Karunairetnam S."/>
            <person name="Bulley S."/>
            <person name="Chunkath S."/>
            <person name="Hanley Z."/>
            <person name="Storey R."/>
            <person name="Thrimawithana A.H."/>
            <person name="Thomson S."/>
            <person name="David C."/>
            <person name="Testolin R."/>
            <person name="Huang H."/>
            <person name="Hellens R.P."/>
            <person name="Schaffer R.J."/>
        </authorList>
    </citation>
    <scope>NUCLEOTIDE SEQUENCE [LARGE SCALE GENOMIC DNA]</scope>
    <source>
        <strain evidence="4">cv. Red5</strain>
    </source>
</reference>
<proteinExistence type="predicted"/>
<evidence type="ECO:0000313" key="3">
    <source>
        <dbReference type="EMBL" id="PSS31541.1"/>
    </source>
</evidence>
<accession>A0A2R6RNE5</accession>
<feature type="region of interest" description="Disordered" evidence="1">
    <location>
        <begin position="1"/>
        <end position="20"/>
    </location>
</feature>
<dbReference type="Gramene" id="PSS31541">
    <property type="protein sequence ID" value="PSS31541"/>
    <property type="gene ID" value="CEY00_Acc04838"/>
</dbReference>
<sequence length="447" mass="49120">MENYSLSSYPDSGTSTPLSREIDCENSSSWDEAFSYKVKFLCSYGGRILPRPHDNLLSYVGGDTKILAVERGVKFAAFLAKLSALCDSEVCFRYQFPGEDLDALISVTNDEDLEHMMVEYDRLYRAATKPARLRLFLFPVNQTAMEGYGADEAKSEREWFVDALNSARVRPIDVSSPPSAAAESSPDFLFGLDKSHTPPAKEQIPPAAMVSDVFTREIHGGSDCGSEDRHVIGDPVVSAAEMQRQIQEFQRLQIAGNEQVMYYRKSDEANLMDYSGEYYAQQVPEKHTPSQSAVPVTIPAAYWQERGYAAAKGHERPVYLIQTPAGVYQSPAMRPITGQFPGQAYYGMHHRVVPEVYQEHPVYSTIPPPSIQQPKVGAYVEAVGMLRPPVLAGVGYDGAGRQVYYTSAGGVVPPYQAVTAPVDVRQGVGGAWIPESGKVVTKGSESS</sequence>
<comment type="caution">
    <text evidence="3">The sequence shown here is derived from an EMBL/GenBank/DDBJ whole genome shotgun (WGS) entry which is preliminary data.</text>
</comment>
<dbReference type="SUPFAM" id="SSF54277">
    <property type="entry name" value="CAD &amp; PB1 domains"/>
    <property type="match status" value="1"/>
</dbReference>
<gene>
    <name evidence="3" type="ORF">CEY00_Acc04838</name>
</gene>
<dbReference type="InterPro" id="IPR053198">
    <property type="entry name" value="Gynoecium_Dev_Regulator"/>
</dbReference>
<evidence type="ECO:0000256" key="1">
    <source>
        <dbReference type="SAM" id="MobiDB-lite"/>
    </source>
</evidence>
<dbReference type="Proteomes" id="UP000241394">
    <property type="component" value="Chromosome LG4"/>
</dbReference>
<organism evidence="3 4">
    <name type="scientific">Actinidia chinensis var. chinensis</name>
    <name type="common">Chinese soft-hair kiwi</name>
    <dbReference type="NCBI Taxonomy" id="1590841"/>
    <lineage>
        <taxon>Eukaryota</taxon>
        <taxon>Viridiplantae</taxon>
        <taxon>Streptophyta</taxon>
        <taxon>Embryophyta</taxon>
        <taxon>Tracheophyta</taxon>
        <taxon>Spermatophyta</taxon>
        <taxon>Magnoliopsida</taxon>
        <taxon>eudicotyledons</taxon>
        <taxon>Gunneridae</taxon>
        <taxon>Pentapetalae</taxon>
        <taxon>asterids</taxon>
        <taxon>Ericales</taxon>
        <taxon>Actinidiaceae</taxon>
        <taxon>Actinidia</taxon>
    </lineage>
</organism>
<feature type="domain" description="PB1" evidence="2">
    <location>
        <begin position="52"/>
        <end position="140"/>
    </location>
</feature>
<dbReference type="OMA" id="KNDDRHP"/>
<dbReference type="EMBL" id="NKQK01000004">
    <property type="protein sequence ID" value="PSS31541.1"/>
    <property type="molecule type" value="Genomic_DNA"/>
</dbReference>
<dbReference type="InParanoid" id="A0A2R6RNE5"/>
<dbReference type="PANTHER" id="PTHR31066">
    <property type="entry name" value="OS05G0427100 PROTEIN-RELATED"/>
    <property type="match status" value="1"/>
</dbReference>
<dbReference type="InterPro" id="IPR000270">
    <property type="entry name" value="PB1_dom"/>
</dbReference>
<dbReference type="OrthoDB" id="1938580at2759"/>
<dbReference type="FunCoup" id="A0A2R6RNE5">
    <property type="interactions" value="2044"/>
</dbReference>
<dbReference type="AlphaFoldDB" id="A0A2R6RNE5"/>
<evidence type="ECO:0000313" key="4">
    <source>
        <dbReference type="Proteomes" id="UP000241394"/>
    </source>
</evidence>
<name>A0A2R6RNE5_ACTCC</name>
<dbReference type="PANTHER" id="PTHR31066:SF85">
    <property type="entry name" value="OS02G0809100 PROTEIN"/>
    <property type="match status" value="1"/>
</dbReference>
<dbReference type="Gene3D" id="3.10.20.90">
    <property type="entry name" value="Phosphatidylinositol 3-kinase Catalytic Subunit, Chain A, domain 1"/>
    <property type="match status" value="1"/>
</dbReference>
<dbReference type="FunFam" id="3.10.20.90:FF:000058">
    <property type="entry name" value="Octicosapeptide/phox/Bem1p domain kinase superfamily protein"/>
    <property type="match status" value="1"/>
</dbReference>
<dbReference type="STRING" id="1590841.A0A2R6RNE5"/>
<dbReference type="SMART" id="SM00666">
    <property type="entry name" value="PB1"/>
    <property type="match status" value="1"/>
</dbReference>
<keyword evidence="4" id="KW-1185">Reference proteome</keyword>
<evidence type="ECO:0000259" key="2">
    <source>
        <dbReference type="SMART" id="SM00666"/>
    </source>
</evidence>
<dbReference type="Pfam" id="PF00564">
    <property type="entry name" value="PB1"/>
    <property type="match status" value="1"/>
</dbReference>
<feature type="compositionally biased region" description="Polar residues" evidence="1">
    <location>
        <begin position="1"/>
        <end position="18"/>
    </location>
</feature>